<comment type="caution">
    <text evidence="4">The sequence shown here is derived from an EMBL/GenBank/DDBJ whole genome shotgun (WGS) entry which is preliminary data.</text>
</comment>
<dbReference type="InterPro" id="IPR000120">
    <property type="entry name" value="Amidase"/>
</dbReference>
<dbReference type="PANTHER" id="PTHR11895">
    <property type="entry name" value="TRANSAMIDASE"/>
    <property type="match status" value="1"/>
</dbReference>
<dbReference type="Proteomes" id="UP000664288">
    <property type="component" value="Unassembled WGS sequence"/>
</dbReference>
<protein>
    <recommendedName>
        <fullName evidence="2">Indoleacetamide hydrolase</fullName>
    </recommendedName>
</protein>
<evidence type="ECO:0000256" key="1">
    <source>
        <dbReference type="ARBA" id="ARBA00003871"/>
    </source>
</evidence>
<name>A0ABS3IZP6_9HYPH</name>
<feature type="domain" description="Amidase" evidence="3">
    <location>
        <begin position="76"/>
        <end position="488"/>
    </location>
</feature>
<organism evidence="4 5">
    <name type="scientific">Jiella sonneratiae</name>
    <dbReference type="NCBI Taxonomy" id="2816856"/>
    <lineage>
        <taxon>Bacteria</taxon>
        <taxon>Pseudomonadati</taxon>
        <taxon>Pseudomonadota</taxon>
        <taxon>Alphaproteobacteria</taxon>
        <taxon>Hyphomicrobiales</taxon>
        <taxon>Aurantimonadaceae</taxon>
        <taxon>Jiella</taxon>
    </lineage>
</organism>
<dbReference type="SUPFAM" id="SSF75304">
    <property type="entry name" value="Amidase signature (AS) enzymes"/>
    <property type="match status" value="1"/>
</dbReference>
<comment type="function">
    <text evidence="1">Hydrolyzes indole-3-acetamide (IAM) into indole-3-acetic acid (IAA).</text>
</comment>
<dbReference type="PANTHER" id="PTHR11895:SF170">
    <property type="entry name" value="AMIDASE"/>
    <property type="match status" value="1"/>
</dbReference>
<dbReference type="InterPro" id="IPR036928">
    <property type="entry name" value="AS_sf"/>
</dbReference>
<dbReference type="NCBIfam" id="NF005565">
    <property type="entry name" value="PRK07235.1"/>
    <property type="match status" value="1"/>
</dbReference>
<dbReference type="RefSeq" id="WP_207349540.1">
    <property type="nucleotide sequence ID" value="NZ_JAFMPY010000004.1"/>
</dbReference>
<evidence type="ECO:0000256" key="2">
    <source>
        <dbReference type="ARBA" id="ARBA00021874"/>
    </source>
</evidence>
<dbReference type="InterPro" id="IPR020556">
    <property type="entry name" value="Amidase_CS"/>
</dbReference>
<evidence type="ECO:0000259" key="3">
    <source>
        <dbReference type="Pfam" id="PF01425"/>
    </source>
</evidence>
<sequence length="505" mass="53162">MAITRPTAEDIGDLAASVGISLSPERAAEYLALMAPNFDAYDVVDATPDPIPAVRYPRTPGYRPSGAENVYGAWYYKSEVKGAPSGKLAGKTVVLKDNVTLAGVPMMNGASTLEGFVPAGDATIVTRMLDAGATILGKAVCEHFCLSGGSHTSDPAPVHNPHRMGYSAGGSSSGSAALVAAGEVDMAIGGDQGGSIRIPASYCGIYGMKATHGLVPYTGVMPIENTIDHTGPMTATVADNALLLEVLAGADGFDPRQYAPKVSAYTEALGEGVKGMKIGVLAEGFSVPNMQEGVADKVRAGAERLAGLGATVRQVSLPEHELARAIWIPITLEGFTAQMMLGNGMGFNWKGRYDVGLLDAHSAWRDKADDLSETLKLTMLVGKWGLDHYRGRYYAKAHNIAIKVKATYDALFADYDLLLMPTLPCVATPIPGKDAPLEEIITRAFEMTSTTSPFDVTGHPAMSIPCGLSDGLPVGMMLVGRDYAESTIYRAAAAFEAEGDWKTFG</sequence>
<dbReference type="Gene3D" id="1.10.20.60">
    <property type="entry name" value="Glu-tRNAGln amidotransferase C subunit, N-terminal domain"/>
    <property type="match status" value="1"/>
</dbReference>
<accession>A0ABS3IZP6</accession>
<dbReference type="Pfam" id="PF01425">
    <property type="entry name" value="Amidase"/>
    <property type="match status" value="1"/>
</dbReference>
<evidence type="ECO:0000313" key="5">
    <source>
        <dbReference type="Proteomes" id="UP000664288"/>
    </source>
</evidence>
<proteinExistence type="predicted"/>
<evidence type="ECO:0000313" key="4">
    <source>
        <dbReference type="EMBL" id="MBO0902894.1"/>
    </source>
</evidence>
<dbReference type="EMBL" id="JAFMPY010000004">
    <property type="protein sequence ID" value="MBO0902894.1"/>
    <property type="molecule type" value="Genomic_DNA"/>
</dbReference>
<dbReference type="Gene3D" id="3.90.1300.10">
    <property type="entry name" value="Amidase signature (AS) domain"/>
    <property type="match status" value="1"/>
</dbReference>
<gene>
    <name evidence="4" type="ORF">J1C47_04525</name>
</gene>
<reference evidence="4 5" key="1">
    <citation type="submission" date="2021-03" db="EMBL/GenBank/DDBJ databases">
        <title>Whole genome sequence of Jiella sp. MQZ13P-4.</title>
        <authorList>
            <person name="Tuo L."/>
        </authorList>
    </citation>
    <scope>NUCLEOTIDE SEQUENCE [LARGE SCALE GENOMIC DNA]</scope>
    <source>
        <strain evidence="4 5">MQZ13P-4</strain>
    </source>
</reference>
<keyword evidence="5" id="KW-1185">Reference proteome</keyword>
<dbReference type="PROSITE" id="PS00571">
    <property type="entry name" value="AMIDASES"/>
    <property type="match status" value="1"/>
</dbReference>
<dbReference type="InterPro" id="IPR023631">
    <property type="entry name" value="Amidase_dom"/>
</dbReference>